<feature type="transmembrane region" description="Helical" evidence="8">
    <location>
        <begin position="221"/>
        <end position="241"/>
    </location>
</feature>
<keyword evidence="9" id="KW-1185">Reference proteome</keyword>
<name>A0A6I9W5Z0_9HYME</name>
<feature type="transmembrane region" description="Helical" evidence="8">
    <location>
        <begin position="100"/>
        <end position="118"/>
    </location>
</feature>
<dbReference type="SUPFAM" id="SSF81338">
    <property type="entry name" value="Aquaporin-like"/>
    <property type="match status" value="1"/>
</dbReference>
<dbReference type="Gene3D" id="1.20.1080.10">
    <property type="entry name" value="Glycerol uptake facilitator protein"/>
    <property type="match status" value="1"/>
</dbReference>
<dbReference type="PROSITE" id="PS00221">
    <property type="entry name" value="MIP"/>
    <property type="match status" value="1"/>
</dbReference>
<dbReference type="NCBIfam" id="TIGR00861">
    <property type="entry name" value="MIP"/>
    <property type="match status" value="1"/>
</dbReference>
<protein>
    <submittedName>
        <fullName evidence="10">Aquaporin AQPcic-like</fullName>
    </submittedName>
</protein>
<accession>A0A6I9W5Z0</accession>
<dbReference type="KEGG" id="pbar:105425102"/>
<evidence type="ECO:0000256" key="3">
    <source>
        <dbReference type="ARBA" id="ARBA00022448"/>
    </source>
</evidence>
<dbReference type="InterPro" id="IPR022357">
    <property type="entry name" value="MIP_CS"/>
</dbReference>
<dbReference type="GO" id="GO:0015267">
    <property type="term" value="F:channel activity"/>
    <property type="evidence" value="ECO:0007669"/>
    <property type="project" value="InterPro"/>
</dbReference>
<evidence type="ECO:0000256" key="8">
    <source>
        <dbReference type="SAM" id="Phobius"/>
    </source>
</evidence>
<dbReference type="InterPro" id="IPR000425">
    <property type="entry name" value="MIP"/>
</dbReference>
<dbReference type="InterPro" id="IPR034294">
    <property type="entry name" value="Aquaporin_transptr"/>
</dbReference>
<dbReference type="PRINTS" id="PR00783">
    <property type="entry name" value="MINTRINSICP"/>
</dbReference>
<dbReference type="Pfam" id="PF00230">
    <property type="entry name" value="MIP"/>
    <property type="match status" value="1"/>
</dbReference>
<dbReference type="RefSeq" id="XP_011633987.1">
    <property type="nucleotide sequence ID" value="XM_011635685.2"/>
</dbReference>
<evidence type="ECO:0000256" key="7">
    <source>
        <dbReference type="RuleBase" id="RU000477"/>
    </source>
</evidence>
<dbReference type="OrthoDB" id="3222at2759"/>
<evidence type="ECO:0000313" key="10">
    <source>
        <dbReference type="RefSeq" id="XP_011633987.1"/>
    </source>
</evidence>
<keyword evidence="3 7" id="KW-0813">Transport</keyword>
<keyword evidence="5 8" id="KW-1133">Transmembrane helix</keyword>
<evidence type="ECO:0000256" key="2">
    <source>
        <dbReference type="ARBA" id="ARBA00006175"/>
    </source>
</evidence>
<evidence type="ECO:0000256" key="5">
    <source>
        <dbReference type="ARBA" id="ARBA00022989"/>
    </source>
</evidence>
<feature type="transmembrane region" description="Helical" evidence="8">
    <location>
        <begin position="150"/>
        <end position="171"/>
    </location>
</feature>
<feature type="transmembrane region" description="Helical" evidence="8">
    <location>
        <begin position="58"/>
        <end position="79"/>
    </location>
</feature>
<dbReference type="CDD" id="cd00333">
    <property type="entry name" value="MIP"/>
    <property type="match status" value="1"/>
</dbReference>
<evidence type="ECO:0000313" key="9">
    <source>
        <dbReference type="Proteomes" id="UP000504615"/>
    </source>
</evidence>
<sequence length="275" mass="29274">MPASDFRAGIKRWVQGESKVKTTLIAGLAELIGTALLVFLGCMGCIAGLGVVPPHLQITLTFGLAVMVVIQCIGHISQAHINPAITVGSVILGKKTIPEALVYFVSQVIGGILGYGMLKVVTPKDNLTATTADQANLFCVTDLHADVSAIQGLVVEGISTAILMLVVCSVWDVRNEKNSDSVPIKFGLTVAVLATAVGPYTGCSMNPARSFAPALWNNQWAHHWVYWFGPLGGALISSFMYRTIFGVPENKVEEEDSAPEAVALNSVEIHKTEQS</sequence>
<comment type="similarity">
    <text evidence="2 7">Belongs to the MIP/aquaporin (TC 1.A.8) family.</text>
</comment>
<organism evidence="9 10">
    <name type="scientific">Pogonomyrmex barbatus</name>
    <name type="common">red harvester ant</name>
    <dbReference type="NCBI Taxonomy" id="144034"/>
    <lineage>
        <taxon>Eukaryota</taxon>
        <taxon>Metazoa</taxon>
        <taxon>Ecdysozoa</taxon>
        <taxon>Arthropoda</taxon>
        <taxon>Hexapoda</taxon>
        <taxon>Insecta</taxon>
        <taxon>Pterygota</taxon>
        <taxon>Neoptera</taxon>
        <taxon>Endopterygota</taxon>
        <taxon>Hymenoptera</taxon>
        <taxon>Apocrita</taxon>
        <taxon>Aculeata</taxon>
        <taxon>Formicoidea</taxon>
        <taxon>Formicidae</taxon>
        <taxon>Myrmicinae</taxon>
        <taxon>Pogonomyrmex</taxon>
    </lineage>
</organism>
<keyword evidence="6 8" id="KW-0472">Membrane</keyword>
<evidence type="ECO:0000256" key="1">
    <source>
        <dbReference type="ARBA" id="ARBA00004141"/>
    </source>
</evidence>
<dbReference type="PANTHER" id="PTHR19139">
    <property type="entry name" value="AQUAPORIN TRANSPORTER"/>
    <property type="match status" value="1"/>
</dbReference>
<dbReference type="AlphaFoldDB" id="A0A6I9W5Z0"/>
<gene>
    <name evidence="10" type="primary">LOC105425102</name>
</gene>
<keyword evidence="4 7" id="KW-0812">Transmembrane</keyword>
<dbReference type="GeneID" id="105425102"/>
<evidence type="ECO:0000256" key="6">
    <source>
        <dbReference type="ARBA" id="ARBA00023136"/>
    </source>
</evidence>
<dbReference type="GO" id="GO:0005886">
    <property type="term" value="C:plasma membrane"/>
    <property type="evidence" value="ECO:0007669"/>
    <property type="project" value="TreeGrafter"/>
</dbReference>
<dbReference type="Proteomes" id="UP000504615">
    <property type="component" value="Unplaced"/>
</dbReference>
<dbReference type="PANTHER" id="PTHR19139:SF270">
    <property type="entry name" value="ENTOMOGLYCEROPORIN 1-RELATED"/>
    <property type="match status" value="1"/>
</dbReference>
<dbReference type="InterPro" id="IPR023271">
    <property type="entry name" value="Aquaporin-like"/>
</dbReference>
<reference evidence="10" key="1">
    <citation type="submission" date="2025-08" db="UniProtKB">
        <authorList>
            <consortium name="RefSeq"/>
        </authorList>
    </citation>
    <scope>IDENTIFICATION</scope>
</reference>
<feature type="transmembrane region" description="Helical" evidence="8">
    <location>
        <begin position="183"/>
        <end position="201"/>
    </location>
</feature>
<proteinExistence type="inferred from homology"/>
<feature type="transmembrane region" description="Helical" evidence="8">
    <location>
        <begin position="28"/>
        <end position="52"/>
    </location>
</feature>
<evidence type="ECO:0000256" key="4">
    <source>
        <dbReference type="ARBA" id="ARBA00022692"/>
    </source>
</evidence>
<comment type="subcellular location">
    <subcellularLocation>
        <location evidence="1">Membrane</location>
        <topology evidence="1">Multi-pass membrane protein</topology>
    </subcellularLocation>
</comment>